<dbReference type="Gene3D" id="3.30.70.270">
    <property type="match status" value="1"/>
</dbReference>
<keyword evidence="4" id="KW-0378">Hydrolase</keyword>
<evidence type="ECO:0000313" key="4">
    <source>
        <dbReference type="EMBL" id="MEQ2425281.1"/>
    </source>
</evidence>
<feature type="domain" description="GGDEF" evidence="3">
    <location>
        <begin position="249"/>
        <end position="382"/>
    </location>
</feature>
<feature type="transmembrane region" description="Helical" evidence="1">
    <location>
        <begin position="6"/>
        <end position="24"/>
    </location>
</feature>
<dbReference type="InterPro" id="IPR050706">
    <property type="entry name" value="Cyclic-di-GMP_PDE-like"/>
</dbReference>
<dbReference type="SUPFAM" id="SSF141868">
    <property type="entry name" value="EAL domain-like"/>
    <property type="match status" value="1"/>
</dbReference>
<dbReference type="InterPro" id="IPR001633">
    <property type="entry name" value="EAL_dom"/>
</dbReference>
<dbReference type="InterPro" id="IPR000160">
    <property type="entry name" value="GGDEF_dom"/>
</dbReference>
<protein>
    <submittedName>
        <fullName evidence="4">GGDEF domain-containing phosphodiesterase</fullName>
        <ecNumber evidence="4">3.1.4.52</ecNumber>
    </submittedName>
</protein>
<evidence type="ECO:0000256" key="1">
    <source>
        <dbReference type="SAM" id="Phobius"/>
    </source>
</evidence>
<gene>
    <name evidence="4" type="ORF">WMQ36_09885</name>
</gene>
<comment type="caution">
    <text evidence="4">The sequence shown here is derived from an EMBL/GenBank/DDBJ whole genome shotgun (WGS) entry which is preliminary data.</text>
</comment>
<dbReference type="InterPro" id="IPR029787">
    <property type="entry name" value="Nucleotide_cyclase"/>
</dbReference>
<accession>A0ABV1D6A6</accession>
<dbReference type="PANTHER" id="PTHR33121">
    <property type="entry name" value="CYCLIC DI-GMP PHOSPHODIESTERASE PDEF"/>
    <property type="match status" value="1"/>
</dbReference>
<dbReference type="Pfam" id="PF00563">
    <property type="entry name" value="EAL"/>
    <property type="match status" value="1"/>
</dbReference>
<dbReference type="InterPro" id="IPR035919">
    <property type="entry name" value="EAL_sf"/>
</dbReference>
<keyword evidence="1" id="KW-0812">Transmembrane</keyword>
<feature type="transmembrane region" description="Helical" evidence="1">
    <location>
        <begin position="199"/>
        <end position="218"/>
    </location>
</feature>
<feature type="transmembrane region" description="Helical" evidence="1">
    <location>
        <begin position="148"/>
        <end position="166"/>
    </location>
</feature>
<dbReference type="Gene3D" id="3.20.20.450">
    <property type="entry name" value="EAL domain"/>
    <property type="match status" value="1"/>
</dbReference>
<dbReference type="SUPFAM" id="SSF55073">
    <property type="entry name" value="Nucleotide cyclase"/>
    <property type="match status" value="1"/>
</dbReference>
<dbReference type="EC" id="3.1.4.52" evidence="4"/>
<dbReference type="Pfam" id="PF00990">
    <property type="entry name" value="GGDEF"/>
    <property type="match status" value="1"/>
</dbReference>
<dbReference type="SMART" id="SM00052">
    <property type="entry name" value="EAL"/>
    <property type="match status" value="1"/>
</dbReference>
<evidence type="ECO:0000259" key="2">
    <source>
        <dbReference type="PROSITE" id="PS50883"/>
    </source>
</evidence>
<dbReference type="PROSITE" id="PS50887">
    <property type="entry name" value="GGDEF"/>
    <property type="match status" value="1"/>
</dbReference>
<keyword evidence="1" id="KW-0472">Membrane</keyword>
<dbReference type="InterPro" id="IPR043128">
    <property type="entry name" value="Rev_trsase/Diguanyl_cyclase"/>
</dbReference>
<dbReference type="PROSITE" id="PS50883">
    <property type="entry name" value="EAL"/>
    <property type="match status" value="1"/>
</dbReference>
<keyword evidence="5" id="KW-1185">Reference proteome</keyword>
<sequence>MIRWSLAAELLALIIIIFLMLHYYERKLAANYRRKMYRLCLWMSVLTILLNILCVHTISIASRIPLWINMALNSAYFMLAVFLCTVVSVYLATLILEHVYSRICIRRFLMMAAALNVLYLLLVLWNLKSGVLFYFDGHMSYQRGPLNSAGYVVMGIEVLMLSTCYLRNRPSVGKSVVRLIRTMPILAAALIYFQHEYPYLLINGMFAAITDMIIYISFQSSWNERDSLTGIGNRNSFFQEIALRIAGHQQFQVILVALKNFSSINQKFSYKQGDEFLYVIADRLDHILPQSRAFRFANVEFAILLPYDSEENAYDNIGKIRERFNHPWNQGKVSCNINALFTDFVYTGQEWNPAQVIEFLEYGIESAGESPEGLKRFDSSMLHHLMRRKQLIEIMQYSIEHKRFKVWYQPVYSLEDNCFSSAEALLRLKDYDGNPVSPGEFIPIAEEKGMIDNLFWIVLEEVCLLLQRTPGQIKSISINLSMQQFEDRTLLERMKQCLDKYHLTPERLKIEITERVLLQDMDYMKMMMEELTKSGICFYLDDFGTGYSNISCVLSLPFEYIKLDKSLLKGIPGDRKAELLVKSMVKTFRSMGLKIVAEGVEEKEQAEMLKEFGVSSIQGYYYGKPMPEEEFLEYILPIKGGV</sequence>
<feature type="transmembrane region" description="Helical" evidence="1">
    <location>
        <begin position="108"/>
        <end position="128"/>
    </location>
</feature>
<reference evidence="4 5" key="1">
    <citation type="submission" date="2024-03" db="EMBL/GenBank/DDBJ databases">
        <title>Human intestinal bacterial collection.</title>
        <authorList>
            <person name="Pauvert C."/>
            <person name="Hitch T.C.A."/>
            <person name="Clavel T."/>
        </authorList>
    </citation>
    <scope>NUCLEOTIDE SEQUENCE [LARGE SCALE GENOMIC DNA]</scope>
    <source>
        <strain evidence="4 5">CLA-SR-H021</strain>
    </source>
</reference>
<feature type="transmembrane region" description="Helical" evidence="1">
    <location>
        <begin position="74"/>
        <end position="96"/>
    </location>
</feature>
<dbReference type="GO" id="GO:0071111">
    <property type="term" value="F:cyclic-guanylate-specific phosphodiesterase activity"/>
    <property type="evidence" value="ECO:0007669"/>
    <property type="project" value="UniProtKB-EC"/>
</dbReference>
<organism evidence="4 5">
    <name type="scientific">Enterocloster hominis</name>
    <name type="common">ex Hitch et al. 2024</name>
    <dbReference type="NCBI Taxonomy" id="1917870"/>
    <lineage>
        <taxon>Bacteria</taxon>
        <taxon>Bacillati</taxon>
        <taxon>Bacillota</taxon>
        <taxon>Clostridia</taxon>
        <taxon>Lachnospirales</taxon>
        <taxon>Lachnospiraceae</taxon>
        <taxon>Enterocloster</taxon>
    </lineage>
</organism>
<feature type="transmembrane region" description="Helical" evidence="1">
    <location>
        <begin position="36"/>
        <end position="62"/>
    </location>
</feature>
<evidence type="ECO:0000313" key="5">
    <source>
        <dbReference type="Proteomes" id="UP001454086"/>
    </source>
</evidence>
<evidence type="ECO:0000259" key="3">
    <source>
        <dbReference type="PROSITE" id="PS50887"/>
    </source>
</evidence>
<proteinExistence type="predicted"/>
<dbReference type="Proteomes" id="UP001454086">
    <property type="component" value="Unassembled WGS sequence"/>
</dbReference>
<dbReference type="CDD" id="cd01948">
    <property type="entry name" value="EAL"/>
    <property type="match status" value="1"/>
</dbReference>
<keyword evidence="1" id="KW-1133">Transmembrane helix</keyword>
<dbReference type="EMBL" id="JBBMFM010000028">
    <property type="protein sequence ID" value="MEQ2425281.1"/>
    <property type="molecule type" value="Genomic_DNA"/>
</dbReference>
<feature type="domain" description="EAL" evidence="2">
    <location>
        <begin position="388"/>
        <end position="639"/>
    </location>
</feature>
<dbReference type="PANTHER" id="PTHR33121:SF79">
    <property type="entry name" value="CYCLIC DI-GMP PHOSPHODIESTERASE PDED-RELATED"/>
    <property type="match status" value="1"/>
</dbReference>
<name>A0ABV1D6A6_9FIRM</name>
<dbReference type="RefSeq" id="WP_008723094.1">
    <property type="nucleotide sequence ID" value="NZ_JBBMFM010000028.1"/>
</dbReference>
<dbReference type="SMART" id="SM00267">
    <property type="entry name" value="GGDEF"/>
    <property type="match status" value="1"/>
</dbReference>